<evidence type="ECO:0008006" key="3">
    <source>
        <dbReference type="Google" id="ProtNLM"/>
    </source>
</evidence>
<accession>A0ABW9ZQ54</accession>
<name>A0ABW9ZQ54_9BACT</name>
<dbReference type="PROSITE" id="PS51257">
    <property type="entry name" value="PROKAR_LIPOPROTEIN"/>
    <property type="match status" value="1"/>
</dbReference>
<dbReference type="EMBL" id="JAACJS010000004">
    <property type="protein sequence ID" value="NCI49218.1"/>
    <property type="molecule type" value="Genomic_DNA"/>
</dbReference>
<reference evidence="1 2" key="1">
    <citation type="submission" date="2020-01" db="EMBL/GenBank/DDBJ databases">
        <title>Genome analysis.</title>
        <authorList>
            <person name="Wu S."/>
            <person name="Wang G."/>
        </authorList>
    </citation>
    <scope>NUCLEOTIDE SEQUENCE [LARGE SCALE GENOMIC DNA]</scope>
    <source>
        <strain evidence="1 2">SYL130</strain>
    </source>
</reference>
<evidence type="ECO:0000313" key="1">
    <source>
        <dbReference type="EMBL" id="NCI49218.1"/>
    </source>
</evidence>
<dbReference type="InterPro" id="IPR012347">
    <property type="entry name" value="Ferritin-like"/>
</dbReference>
<evidence type="ECO:0000313" key="2">
    <source>
        <dbReference type="Proteomes" id="UP000753802"/>
    </source>
</evidence>
<dbReference type="Proteomes" id="UP000753802">
    <property type="component" value="Unassembled WGS sequence"/>
</dbReference>
<comment type="caution">
    <text evidence="1">The sequence shown here is derived from an EMBL/GenBank/DDBJ whole genome shotgun (WGS) entry which is preliminary data.</text>
</comment>
<keyword evidence="2" id="KW-1185">Reference proteome</keyword>
<dbReference type="Gene3D" id="1.20.1260.10">
    <property type="match status" value="1"/>
</dbReference>
<sequence length="212" mass="23506">MIRGLLVCLYVGFLFSCHDTSDHNIHGPEPDTADIKAKNQKPDTSHHIGTIIGFTDKLTHELKDAEKAVNTEIAFIKLITIHRKALIDIANVELSVGGREGPVVLASDIISRSYKLIGALSKIVIKDTSVQKPHQLLYKIPMSENDFEKMAHSGSDDQLSLEMSVLIEKSEIMIARSYLKTGKDSYLRDIAVKLIKDNTNEIAKLASLNTIK</sequence>
<dbReference type="RefSeq" id="WP_161817548.1">
    <property type="nucleotide sequence ID" value="NZ_JAACJS010000004.1"/>
</dbReference>
<gene>
    <name evidence="1" type="ORF">GWC95_04735</name>
</gene>
<organism evidence="1 2">
    <name type="scientific">Sediminibacterium roseum</name>
    <dbReference type="NCBI Taxonomy" id="1978412"/>
    <lineage>
        <taxon>Bacteria</taxon>
        <taxon>Pseudomonadati</taxon>
        <taxon>Bacteroidota</taxon>
        <taxon>Chitinophagia</taxon>
        <taxon>Chitinophagales</taxon>
        <taxon>Chitinophagaceae</taxon>
        <taxon>Sediminibacterium</taxon>
    </lineage>
</organism>
<proteinExistence type="predicted"/>
<protein>
    <recommendedName>
        <fullName evidence="3">DUF4142 domain-containing protein</fullName>
    </recommendedName>
</protein>